<dbReference type="AlphaFoldDB" id="A0A1M6B2R1"/>
<gene>
    <name evidence="1" type="ORF">SAMN02745194_00340</name>
</gene>
<protein>
    <submittedName>
        <fullName evidence="1">Uncharacterized protein</fullName>
    </submittedName>
</protein>
<dbReference type="RefSeq" id="WP_073130731.1">
    <property type="nucleotide sequence ID" value="NZ_FQZF01000002.1"/>
</dbReference>
<keyword evidence="2" id="KW-1185">Reference proteome</keyword>
<dbReference type="OrthoDB" id="226361at2"/>
<evidence type="ECO:0000313" key="1">
    <source>
        <dbReference type="EMBL" id="SHI43024.1"/>
    </source>
</evidence>
<proteinExistence type="predicted"/>
<dbReference type="STRING" id="198092.SAMN02745194_00340"/>
<dbReference type="EMBL" id="FQZF01000002">
    <property type="protein sequence ID" value="SHI43024.1"/>
    <property type="molecule type" value="Genomic_DNA"/>
</dbReference>
<accession>A0A1M6B2R1</accession>
<sequence>MAGSPVARQAWLHLASETLALGCLFERRGAAHIRIPVHRRQQMAGCEWHSQRSGGVLRSVSYTFEALEDWNAMARESIEDVAALYRHILGRPEIRPADLTWSADIYRRGPEGHVLAFPAGSYNPLNAWNTVRGAVHLNGGMAAGFEASPLPMTDPGRLRLTDAGLERGLLFLRGRDCTAELLHPARREGWAGPISRLELRLPGGADWSLDDLTLPDGERFTPLGLFQALLGEPAWAREGRRRGLAEPTRDPMLPGPLVSRAMLRQLFASGRPALA</sequence>
<evidence type="ECO:0000313" key="2">
    <source>
        <dbReference type="Proteomes" id="UP000184387"/>
    </source>
</evidence>
<name>A0A1M6B2R1_9PROT</name>
<organism evidence="1 2">
    <name type="scientific">Muricoccus roseus</name>
    <dbReference type="NCBI Taxonomy" id="198092"/>
    <lineage>
        <taxon>Bacteria</taxon>
        <taxon>Pseudomonadati</taxon>
        <taxon>Pseudomonadota</taxon>
        <taxon>Alphaproteobacteria</taxon>
        <taxon>Acetobacterales</taxon>
        <taxon>Roseomonadaceae</taxon>
        <taxon>Muricoccus</taxon>
    </lineage>
</organism>
<reference evidence="1 2" key="1">
    <citation type="submission" date="2016-11" db="EMBL/GenBank/DDBJ databases">
        <authorList>
            <person name="Jaros S."/>
            <person name="Januszkiewicz K."/>
            <person name="Wedrychowicz H."/>
        </authorList>
    </citation>
    <scope>NUCLEOTIDE SEQUENCE [LARGE SCALE GENOMIC DNA]</scope>
    <source>
        <strain evidence="1 2">DSM 14916</strain>
    </source>
</reference>
<dbReference type="Proteomes" id="UP000184387">
    <property type="component" value="Unassembled WGS sequence"/>
</dbReference>